<proteinExistence type="predicted"/>
<organism evidence="1">
    <name type="scientific">Strombidium inclinatum</name>
    <dbReference type="NCBI Taxonomy" id="197538"/>
    <lineage>
        <taxon>Eukaryota</taxon>
        <taxon>Sar</taxon>
        <taxon>Alveolata</taxon>
        <taxon>Ciliophora</taxon>
        <taxon>Intramacronucleata</taxon>
        <taxon>Spirotrichea</taxon>
        <taxon>Oligotrichia</taxon>
        <taxon>Strombidiidae</taxon>
        <taxon>Strombidium</taxon>
    </lineage>
</organism>
<sequence length="359" mass="38280">MVLVDAHGIEEPIGAQLVGFNGLIGSSLSEHGHGVQLRRGMELVGASPDLTLGEGPGSEVAGPVVGGFVGVGEHIFGLDGPGVVELVDGIDVVADRRVLQSVLLLVVLVNIVDHAIETIIEHLGIVPLEVTSPENHYFVGSEVLSVAGDEVIPLAHHFVNVVGVHAGVVLEIIPVQIVVEAVRAEVQVAREEVSEELWPHSIRSSHVVRPLDPLELLVLGSLVQLPLVEASEEPGVEAELVEDPGIGVGVAEGINLPAYVGSHSKVFVGPLLADSHVVNHIFESRAGLIVHGPPCVDDFELLVLDEVADLLLLVLRLLLEPEREEFHLYLRELAFGVVLERVNDVSDYEVYAPGNYVLV</sequence>
<dbReference type="AlphaFoldDB" id="A0A7S3IFY8"/>
<protein>
    <submittedName>
        <fullName evidence="1">Uncharacterized protein</fullName>
    </submittedName>
</protein>
<gene>
    <name evidence="1" type="ORF">SINC0208_LOCUS2350</name>
</gene>
<name>A0A7S3IFY8_9SPIT</name>
<dbReference type="EMBL" id="HBIH01005624">
    <property type="protein sequence ID" value="CAE0321768.1"/>
    <property type="molecule type" value="Transcribed_RNA"/>
</dbReference>
<reference evidence="1" key="1">
    <citation type="submission" date="2021-01" db="EMBL/GenBank/DDBJ databases">
        <authorList>
            <person name="Corre E."/>
            <person name="Pelletier E."/>
            <person name="Niang G."/>
            <person name="Scheremetjew M."/>
            <person name="Finn R."/>
            <person name="Kale V."/>
            <person name="Holt S."/>
            <person name="Cochrane G."/>
            <person name="Meng A."/>
            <person name="Brown T."/>
            <person name="Cohen L."/>
        </authorList>
    </citation>
    <scope>NUCLEOTIDE SEQUENCE</scope>
    <source>
        <strain evidence="1">S3</strain>
    </source>
</reference>
<evidence type="ECO:0000313" key="1">
    <source>
        <dbReference type="EMBL" id="CAE0321768.1"/>
    </source>
</evidence>
<accession>A0A7S3IFY8</accession>